<dbReference type="EMBL" id="JADHEI010000058">
    <property type="protein sequence ID" value="MBF2735974.1"/>
    <property type="molecule type" value="Genomic_DNA"/>
</dbReference>
<reference evidence="4" key="1">
    <citation type="submission" date="2020-10" db="EMBL/GenBank/DDBJ databases">
        <title>An improved Amphimedon queenslandica hologenome assembly reveals how three proteobacterial symbionts can extend the metabolic phenotypic of their marine sponge host.</title>
        <authorList>
            <person name="Degnan B."/>
            <person name="Degnan S."/>
            <person name="Xiang X."/>
        </authorList>
    </citation>
    <scope>NUCLEOTIDE SEQUENCE</scope>
    <source>
        <strain evidence="4">AqS2</strain>
    </source>
</reference>
<keyword evidence="2" id="KW-0813">Transport</keyword>
<evidence type="ECO:0000256" key="3">
    <source>
        <dbReference type="ARBA" id="ARBA00022729"/>
    </source>
</evidence>
<dbReference type="GO" id="GO:0015768">
    <property type="term" value="P:maltose transport"/>
    <property type="evidence" value="ECO:0007669"/>
    <property type="project" value="TreeGrafter"/>
</dbReference>
<dbReference type="Gene3D" id="3.40.190.10">
    <property type="entry name" value="Periplasmic binding protein-like II"/>
    <property type="match status" value="1"/>
</dbReference>
<dbReference type="GO" id="GO:0055052">
    <property type="term" value="C:ATP-binding cassette (ABC) transporter complex, substrate-binding subunit-containing"/>
    <property type="evidence" value="ECO:0007669"/>
    <property type="project" value="TreeGrafter"/>
</dbReference>
<name>A0A930UG52_9GAMM</name>
<accession>A0A930UG52</accession>
<dbReference type="GO" id="GO:1901982">
    <property type="term" value="F:maltose binding"/>
    <property type="evidence" value="ECO:0007669"/>
    <property type="project" value="TreeGrafter"/>
</dbReference>
<evidence type="ECO:0000256" key="2">
    <source>
        <dbReference type="ARBA" id="ARBA00022448"/>
    </source>
</evidence>
<evidence type="ECO:0000313" key="5">
    <source>
        <dbReference type="Proteomes" id="UP000604381"/>
    </source>
</evidence>
<dbReference type="AlphaFoldDB" id="A0A930UG52"/>
<protein>
    <submittedName>
        <fullName evidence="4">Extracellular solute-binding protein</fullName>
    </submittedName>
</protein>
<comment type="caution">
    <text evidence="4">The sequence shown here is derived from an EMBL/GenBank/DDBJ whole genome shotgun (WGS) entry which is preliminary data.</text>
</comment>
<dbReference type="Pfam" id="PF13416">
    <property type="entry name" value="SBP_bac_8"/>
    <property type="match status" value="1"/>
</dbReference>
<evidence type="ECO:0000313" key="4">
    <source>
        <dbReference type="EMBL" id="MBF2735974.1"/>
    </source>
</evidence>
<comment type="similarity">
    <text evidence="1">Belongs to the bacterial solute-binding protein 1 family.</text>
</comment>
<sequence>MAAVIGASAQAATDLSMWYHGAGSTTEKALLNSIIDDFNASQSDYRVVIEEFPQESYNDSVSAAALAGNLPDIIDVDGPILPNWAWAGYLAPLNLPEAKLSRILPGAIGRWNGEVYAVGLWDAACAIFARRSMLKELGIRRPTLQRPWTRDEFNGVLKKIKDSGKYEYAFDPGMAWTGEWYPYAFGPMLQSAGGDLFDPAANKADGVINNDAALEFGAWWQSLFVNGYAPGTSQDGADRETGFLDGRYALQLNGNWAGVTALDALGDDLVFLPAVDFGNGPKIGAASWQFAVAATSDHKDGARAFIEFAIQDQYMAQFSDGIGLIPPTAEAAAMSEKYRPGGPLEVFFELSEAQATLRAVTPGYVVAAKEFEKAMADISNGADVADALDAAADAIDADVANNGGYR</sequence>
<dbReference type="Proteomes" id="UP000604381">
    <property type="component" value="Unassembled WGS sequence"/>
</dbReference>
<evidence type="ECO:0000256" key="1">
    <source>
        <dbReference type="ARBA" id="ARBA00008520"/>
    </source>
</evidence>
<gene>
    <name evidence="4" type="ORF">ISN26_07940</name>
</gene>
<dbReference type="GO" id="GO:0042956">
    <property type="term" value="P:maltodextrin transmembrane transport"/>
    <property type="evidence" value="ECO:0007669"/>
    <property type="project" value="TreeGrafter"/>
</dbReference>
<keyword evidence="5" id="KW-1185">Reference proteome</keyword>
<dbReference type="PANTHER" id="PTHR30061:SF50">
    <property type="entry name" value="MALTOSE_MALTODEXTRIN-BINDING PERIPLASMIC PROTEIN"/>
    <property type="match status" value="1"/>
</dbReference>
<organism evidence="4 5">
    <name type="scientific">Candidatus Amphirhobacter heronislandensis</name>
    <dbReference type="NCBI Taxonomy" id="1732024"/>
    <lineage>
        <taxon>Bacteria</taxon>
        <taxon>Pseudomonadati</taxon>
        <taxon>Pseudomonadota</taxon>
        <taxon>Gammaproteobacteria</taxon>
        <taxon>Candidatus Tethybacterales</taxon>
        <taxon>Candidatus Tethybacteraceae</taxon>
        <taxon>Candidatus Amphirhobacter</taxon>
    </lineage>
</organism>
<dbReference type="SUPFAM" id="SSF53850">
    <property type="entry name" value="Periplasmic binding protein-like II"/>
    <property type="match status" value="1"/>
</dbReference>
<proteinExistence type="inferred from homology"/>
<dbReference type="PANTHER" id="PTHR30061">
    <property type="entry name" value="MALTOSE-BINDING PERIPLASMIC PROTEIN"/>
    <property type="match status" value="1"/>
</dbReference>
<dbReference type="InterPro" id="IPR006059">
    <property type="entry name" value="SBP"/>
</dbReference>
<keyword evidence="3" id="KW-0732">Signal</keyword>